<reference evidence="20" key="1">
    <citation type="submission" date="2025-08" db="UniProtKB">
        <authorList>
            <consortium name="Ensembl"/>
        </authorList>
    </citation>
    <scope>IDENTIFICATION</scope>
</reference>
<evidence type="ECO:0000256" key="1">
    <source>
        <dbReference type="ARBA" id="ARBA00004210"/>
    </source>
</evidence>
<name>A0A3Q2E1X3_CYPVA</name>
<dbReference type="Proteomes" id="UP000265020">
    <property type="component" value="Unassembled WGS sequence"/>
</dbReference>
<evidence type="ECO:0000256" key="11">
    <source>
        <dbReference type="ARBA" id="ARBA00022902"/>
    </source>
</evidence>
<evidence type="ECO:0000256" key="10">
    <source>
        <dbReference type="ARBA" id="ARBA00022884"/>
    </source>
</evidence>
<keyword evidence="10 17" id="KW-0694">RNA-binding</keyword>
<evidence type="ECO:0000256" key="3">
    <source>
        <dbReference type="ARBA" id="ARBA00004495"/>
    </source>
</evidence>
<protein>
    <submittedName>
        <fullName evidence="20">Fragile X messenger ribonucleoprotein 1</fullName>
    </submittedName>
</protein>
<feature type="region of interest" description="Disordered" evidence="18">
    <location>
        <begin position="290"/>
        <end position="382"/>
    </location>
</feature>
<evidence type="ECO:0000256" key="15">
    <source>
        <dbReference type="ARBA" id="ARBA00034102"/>
    </source>
</evidence>
<dbReference type="PROSITE" id="PS51641">
    <property type="entry name" value="AGENET_LIKE"/>
    <property type="match status" value="1"/>
</dbReference>
<evidence type="ECO:0000256" key="13">
    <source>
        <dbReference type="ARBA" id="ARBA00023273"/>
    </source>
</evidence>
<evidence type="ECO:0000256" key="16">
    <source>
        <dbReference type="ARBA" id="ARBA00034111"/>
    </source>
</evidence>
<proteinExistence type="inferred from homology"/>
<dbReference type="GO" id="GO:0045182">
    <property type="term" value="F:translation regulator activity"/>
    <property type="evidence" value="ECO:0007669"/>
    <property type="project" value="TreeGrafter"/>
</dbReference>
<dbReference type="InterPro" id="IPR004088">
    <property type="entry name" value="KH_dom_type_1"/>
</dbReference>
<evidence type="ECO:0000256" key="2">
    <source>
        <dbReference type="ARBA" id="ARBA00004484"/>
    </source>
</evidence>
<comment type="subcellular location">
    <subcellularLocation>
        <location evidence="3">Cell projection</location>
        <location evidence="3">Filopodium tip</location>
    </subcellularLocation>
    <subcellularLocation>
        <location evidence="1">Cytoplasm</location>
        <location evidence="1">Stress granule</location>
    </subcellularLocation>
    <subcellularLocation>
        <location evidence="2">Perikaryon</location>
    </subcellularLocation>
    <subcellularLocation>
        <location evidence="16">Presynaptic cell membrane</location>
    </subcellularLocation>
    <subcellularLocation>
        <location evidence="15">Synapse</location>
        <location evidence="15">Synaptosome</location>
    </subcellularLocation>
</comment>
<dbReference type="GO" id="GO:0042734">
    <property type="term" value="C:presynaptic membrane"/>
    <property type="evidence" value="ECO:0007669"/>
    <property type="project" value="UniProtKB-SubCell"/>
</dbReference>
<dbReference type="GO" id="GO:0010494">
    <property type="term" value="C:cytoplasmic stress granule"/>
    <property type="evidence" value="ECO:0007669"/>
    <property type="project" value="UniProtKB-SubCell"/>
</dbReference>
<keyword evidence="14" id="KW-0687">Ribonucleoprotein</keyword>
<dbReference type="Pfam" id="PF17904">
    <property type="entry name" value="KH_9"/>
    <property type="match status" value="1"/>
</dbReference>
<dbReference type="CDD" id="cd22512">
    <property type="entry name" value="KH_I_FMR1_rpt3"/>
    <property type="match status" value="1"/>
</dbReference>
<reference evidence="20" key="2">
    <citation type="submission" date="2025-09" db="UniProtKB">
        <authorList>
            <consortium name="Ensembl"/>
        </authorList>
    </citation>
    <scope>IDENTIFICATION</scope>
</reference>
<evidence type="ECO:0000256" key="18">
    <source>
        <dbReference type="SAM" id="MobiDB-lite"/>
    </source>
</evidence>
<dbReference type="InterPro" id="IPR041560">
    <property type="entry name" value="Tudor_FRM1"/>
</dbReference>
<dbReference type="GO" id="GO:0007399">
    <property type="term" value="P:nervous system development"/>
    <property type="evidence" value="ECO:0007669"/>
    <property type="project" value="UniProtKB-KW"/>
</dbReference>
<dbReference type="GO" id="GO:0048170">
    <property type="term" value="P:positive regulation of long-term neuronal synaptic plasticity"/>
    <property type="evidence" value="ECO:0007669"/>
    <property type="project" value="TreeGrafter"/>
</dbReference>
<dbReference type="GO" id="GO:0045727">
    <property type="term" value="P:positive regulation of translation"/>
    <property type="evidence" value="ECO:0007669"/>
    <property type="project" value="TreeGrafter"/>
</dbReference>
<dbReference type="CDD" id="cd22509">
    <property type="entry name" value="KH_I_FMR1_rpt2"/>
    <property type="match status" value="1"/>
</dbReference>
<dbReference type="PANTHER" id="PTHR10603:SF4">
    <property type="entry name" value="FRAGILE X MESSENGER RIBONUCLEOPROTEIN 1"/>
    <property type="match status" value="1"/>
</dbReference>
<feature type="domain" description="Agenet-like" evidence="19">
    <location>
        <begin position="1"/>
        <end position="30"/>
    </location>
</feature>
<sequence>MVKGEFYVIEYAACDATLNEIVTLERLRPVNPNKPATKSTFIKIRLDVPEDLRQMCSKESAHKDFKKAIRAFSVTFDSEKKQLVILSVNEVTTKRAGMMSDMHFRSLRTKLSLMMRNEEANRQLESSRQLASRFHEQFAVRDDLMGLAIGTHGANIQQARKVPGVTNIDLDEETCTFHIYGEDQDAVRIARTYLEFSEDVIKVPRNLVGKVIGKNGKLIQEVVDKSGVVRVRIEPENDKKPSAAGMVPFVFVGTKESISNATVLLDYHLNYLKEVDQLRMERLQIDEQLRQIGGGGGRGGRGRRGGGAPFTSGTNSEASNASETESDHREELSDWSLAPTEELVGGGSLPRRTDGRRRGGGGGLRGRGGRGRGGGGYKAMEDPCHTHTLTHTHTHTEATSTPSLAFLFFLPSSH</sequence>
<dbReference type="Gene3D" id="3.30.1370.10">
    <property type="entry name" value="K Homology domain, type 1"/>
    <property type="match status" value="2"/>
</dbReference>
<evidence type="ECO:0000313" key="20">
    <source>
        <dbReference type="Ensembl" id="ENSCVAP00000026137.1"/>
    </source>
</evidence>
<evidence type="ECO:0000259" key="19">
    <source>
        <dbReference type="PROSITE" id="PS51641"/>
    </source>
</evidence>
<dbReference type="PANTHER" id="PTHR10603">
    <property type="entry name" value="FRAGILE X MENTAL RETARDATION SYNDROME-RELATED PROTEIN"/>
    <property type="match status" value="1"/>
</dbReference>
<feature type="compositionally biased region" description="Gly residues" evidence="18">
    <location>
        <begin position="360"/>
        <end position="377"/>
    </location>
</feature>
<evidence type="ECO:0000256" key="9">
    <source>
        <dbReference type="ARBA" id="ARBA00022845"/>
    </source>
</evidence>
<evidence type="ECO:0000256" key="5">
    <source>
        <dbReference type="ARBA" id="ARBA00022490"/>
    </source>
</evidence>
<dbReference type="GO" id="GO:0043005">
    <property type="term" value="C:neuron projection"/>
    <property type="evidence" value="ECO:0007669"/>
    <property type="project" value="UniProtKB-KW"/>
</dbReference>
<keyword evidence="21" id="KW-1185">Reference proteome</keyword>
<evidence type="ECO:0000256" key="4">
    <source>
        <dbReference type="ARBA" id="ARBA00006633"/>
    </source>
</evidence>
<dbReference type="Gene3D" id="2.30.30.140">
    <property type="match status" value="1"/>
</dbReference>
<keyword evidence="8" id="KW-0677">Repeat</keyword>
<dbReference type="GO" id="GO:1990904">
    <property type="term" value="C:ribonucleoprotein complex"/>
    <property type="evidence" value="ECO:0007669"/>
    <property type="project" value="UniProtKB-KW"/>
</dbReference>
<evidence type="ECO:0000256" key="12">
    <source>
        <dbReference type="ARBA" id="ARBA00023018"/>
    </source>
</evidence>
<keyword evidence="5" id="KW-0963">Cytoplasm</keyword>
<evidence type="ECO:0000313" key="21">
    <source>
        <dbReference type="Proteomes" id="UP000265020"/>
    </source>
</evidence>
<feature type="compositionally biased region" description="Low complexity" evidence="18">
    <location>
        <begin position="314"/>
        <end position="323"/>
    </location>
</feature>
<dbReference type="SMART" id="SM00322">
    <property type="entry name" value="KH"/>
    <property type="match status" value="2"/>
</dbReference>
<keyword evidence="7" id="KW-0771">Synaptosome</keyword>
<dbReference type="Pfam" id="PF00013">
    <property type="entry name" value="KH_1"/>
    <property type="match status" value="2"/>
</dbReference>
<dbReference type="InterPro" id="IPR047440">
    <property type="entry name" value="KH_I_FMR1_rpt2"/>
</dbReference>
<dbReference type="InterPro" id="IPR004087">
    <property type="entry name" value="KH_dom"/>
</dbReference>
<dbReference type="InterPro" id="IPR040148">
    <property type="entry name" value="FMR1"/>
</dbReference>
<keyword evidence="12" id="KW-0770">Synapse</keyword>
<dbReference type="GO" id="GO:0003730">
    <property type="term" value="F:mRNA 3'-UTR binding"/>
    <property type="evidence" value="ECO:0007669"/>
    <property type="project" value="TreeGrafter"/>
</dbReference>
<dbReference type="GO" id="GO:0032433">
    <property type="term" value="C:filopodium tip"/>
    <property type="evidence" value="ECO:0007669"/>
    <property type="project" value="UniProtKB-SubCell"/>
</dbReference>
<dbReference type="PROSITE" id="PS50084">
    <property type="entry name" value="KH_TYPE_1"/>
    <property type="match status" value="2"/>
</dbReference>
<dbReference type="Ensembl" id="ENSCVAT00000015938.1">
    <property type="protein sequence ID" value="ENSCVAP00000026137.1"/>
    <property type="gene ID" value="ENSCVAG00000011644.1"/>
</dbReference>
<keyword evidence="6" id="KW-0678">Repressor</keyword>
<evidence type="ECO:0000256" key="7">
    <source>
        <dbReference type="ARBA" id="ARBA00022599"/>
    </source>
</evidence>
<dbReference type="InterPro" id="IPR040472">
    <property type="entry name" value="FMRP_KH0"/>
</dbReference>
<dbReference type="GO" id="GO:0051028">
    <property type="term" value="P:mRNA transport"/>
    <property type="evidence" value="ECO:0007669"/>
    <property type="project" value="TreeGrafter"/>
</dbReference>
<dbReference type="InterPro" id="IPR022034">
    <property type="entry name" value="FMR1-like_C_core"/>
</dbReference>
<keyword evidence="13" id="KW-0966">Cell projection</keyword>
<dbReference type="InterPro" id="IPR036612">
    <property type="entry name" value="KH_dom_type_1_sf"/>
</dbReference>
<evidence type="ECO:0000256" key="17">
    <source>
        <dbReference type="PROSITE-ProRule" id="PRU00117"/>
    </source>
</evidence>
<dbReference type="GO" id="GO:0099577">
    <property type="term" value="P:regulation of translation at presynapse, modulating synaptic transmission"/>
    <property type="evidence" value="ECO:0007669"/>
    <property type="project" value="TreeGrafter"/>
</dbReference>
<dbReference type="GeneTree" id="ENSGT00950000183189"/>
<dbReference type="FunFam" id="3.30.1370.10:FF:000004">
    <property type="entry name" value="Fragile X mental retardation 1, isoform CRA_e"/>
    <property type="match status" value="1"/>
</dbReference>
<organism evidence="20 21">
    <name type="scientific">Cyprinodon variegatus</name>
    <name type="common">Sheepshead minnow</name>
    <dbReference type="NCBI Taxonomy" id="28743"/>
    <lineage>
        <taxon>Eukaryota</taxon>
        <taxon>Metazoa</taxon>
        <taxon>Chordata</taxon>
        <taxon>Craniata</taxon>
        <taxon>Vertebrata</taxon>
        <taxon>Euteleostomi</taxon>
        <taxon>Actinopterygii</taxon>
        <taxon>Neopterygii</taxon>
        <taxon>Teleostei</taxon>
        <taxon>Neoteleostei</taxon>
        <taxon>Acanthomorphata</taxon>
        <taxon>Ovalentaria</taxon>
        <taxon>Atherinomorphae</taxon>
        <taxon>Cyprinodontiformes</taxon>
        <taxon>Cyprinodontidae</taxon>
        <taxon>Cyprinodon</taxon>
    </lineage>
</organism>
<dbReference type="GO" id="GO:0048513">
    <property type="term" value="P:animal organ development"/>
    <property type="evidence" value="ECO:0007669"/>
    <property type="project" value="TreeGrafter"/>
</dbReference>
<keyword evidence="9" id="KW-0810">Translation regulation</keyword>
<accession>A0A3Q2E1X3</accession>
<dbReference type="GO" id="GO:0043204">
    <property type="term" value="C:perikaryon"/>
    <property type="evidence" value="ECO:0007669"/>
    <property type="project" value="UniProtKB-SubCell"/>
</dbReference>
<keyword evidence="11" id="KW-0524">Neurogenesis</keyword>
<dbReference type="SUPFAM" id="SSF54791">
    <property type="entry name" value="Eukaryotic type KH-domain (KH-domain type I)"/>
    <property type="match status" value="2"/>
</dbReference>
<dbReference type="GO" id="GO:0005634">
    <property type="term" value="C:nucleus"/>
    <property type="evidence" value="ECO:0007669"/>
    <property type="project" value="TreeGrafter"/>
</dbReference>
<evidence type="ECO:0000256" key="14">
    <source>
        <dbReference type="ARBA" id="ARBA00023274"/>
    </source>
</evidence>
<dbReference type="GO" id="GO:0043488">
    <property type="term" value="P:regulation of mRNA stability"/>
    <property type="evidence" value="ECO:0007669"/>
    <property type="project" value="TreeGrafter"/>
</dbReference>
<evidence type="ECO:0000256" key="8">
    <source>
        <dbReference type="ARBA" id="ARBA00022737"/>
    </source>
</evidence>
<dbReference type="FunFam" id="3.30.1370.10:FF:000054">
    <property type="entry name" value="Fragile X mental retardation protein 1"/>
    <property type="match status" value="1"/>
</dbReference>
<dbReference type="Pfam" id="PF12235">
    <property type="entry name" value="FXMRP1_C_core"/>
    <property type="match status" value="1"/>
</dbReference>
<dbReference type="AlphaFoldDB" id="A0A3Q2E1X3"/>
<comment type="similarity">
    <text evidence="4">Belongs to the FMR1 family.</text>
</comment>
<evidence type="ECO:0000256" key="6">
    <source>
        <dbReference type="ARBA" id="ARBA00022491"/>
    </source>
</evidence>